<organism evidence="1">
    <name type="scientific">Arundo donax</name>
    <name type="common">Giant reed</name>
    <name type="synonym">Donax arundinaceus</name>
    <dbReference type="NCBI Taxonomy" id="35708"/>
    <lineage>
        <taxon>Eukaryota</taxon>
        <taxon>Viridiplantae</taxon>
        <taxon>Streptophyta</taxon>
        <taxon>Embryophyta</taxon>
        <taxon>Tracheophyta</taxon>
        <taxon>Spermatophyta</taxon>
        <taxon>Magnoliopsida</taxon>
        <taxon>Liliopsida</taxon>
        <taxon>Poales</taxon>
        <taxon>Poaceae</taxon>
        <taxon>PACMAD clade</taxon>
        <taxon>Arundinoideae</taxon>
        <taxon>Arundineae</taxon>
        <taxon>Arundo</taxon>
    </lineage>
</organism>
<dbReference type="EMBL" id="GBRH01277690">
    <property type="protein sequence ID" value="JAD20205.1"/>
    <property type="molecule type" value="Transcribed_RNA"/>
</dbReference>
<protein>
    <submittedName>
        <fullName evidence="1">Uncharacterized protein</fullName>
    </submittedName>
</protein>
<reference evidence="1" key="2">
    <citation type="journal article" date="2015" name="Data Brief">
        <title>Shoot transcriptome of the giant reed, Arundo donax.</title>
        <authorList>
            <person name="Barrero R.A."/>
            <person name="Guerrero F.D."/>
            <person name="Moolhuijzen P."/>
            <person name="Goolsby J.A."/>
            <person name="Tidwell J."/>
            <person name="Bellgard S.E."/>
            <person name="Bellgard M.I."/>
        </authorList>
    </citation>
    <scope>NUCLEOTIDE SEQUENCE</scope>
    <source>
        <tissue evidence="1">Shoot tissue taken approximately 20 cm above the soil surface</tissue>
    </source>
</reference>
<reference evidence="1" key="1">
    <citation type="submission" date="2014-09" db="EMBL/GenBank/DDBJ databases">
        <authorList>
            <person name="Magalhaes I.L.F."/>
            <person name="Oliveira U."/>
            <person name="Santos F.R."/>
            <person name="Vidigal T.H.D.A."/>
            <person name="Brescovit A.D."/>
            <person name="Santos A.J."/>
        </authorList>
    </citation>
    <scope>NUCLEOTIDE SEQUENCE</scope>
    <source>
        <tissue evidence="1">Shoot tissue taken approximately 20 cm above the soil surface</tissue>
    </source>
</reference>
<accession>A0A0A9PST6</accession>
<evidence type="ECO:0000313" key="1">
    <source>
        <dbReference type="EMBL" id="JAD20205.1"/>
    </source>
</evidence>
<name>A0A0A9PST6_ARUDO</name>
<sequence length="87" mass="9714">MSLTCYVSIIQSNSYLSPTTSVHIFPPFLTISKSVWPSAISYLTVTFFPFPASSCSFLTSTIQNQKHYLDSQPHSHHGMAQFLVILS</sequence>
<dbReference type="AlphaFoldDB" id="A0A0A9PST6"/>
<proteinExistence type="predicted"/>